<sequence>MVLLARYDLDDSKFGHFDPHNTYPELISFGHQLSELLSRLTSPHKTALDDPIPKKSFPNGNLLNYDRKDKK</sequence>
<dbReference type="GeneID" id="81460180"/>
<keyword evidence="3" id="KW-1185">Reference proteome</keyword>
<name>A0A9W9SVN1_9EURO</name>
<dbReference type="Proteomes" id="UP001147752">
    <property type="component" value="Unassembled WGS sequence"/>
</dbReference>
<evidence type="ECO:0000313" key="3">
    <source>
        <dbReference type="Proteomes" id="UP001147752"/>
    </source>
</evidence>
<reference evidence="2" key="1">
    <citation type="submission" date="2022-12" db="EMBL/GenBank/DDBJ databases">
        <authorList>
            <person name="Petersen C."/>
        </authorList>
    </citation>
    <scope>NUCLEOTIDE SEQUENCE</scope>
    <source>
        <strain evidence="2">IBT 3081</strain>
    </source>
</reference>
<evidence type="ECO:0000256" key="1">
    <source>
        <dbReference type="SAM" id="MobiDB-lite"/>
    </source>
</evidence>
<proteinExistence type="predicted"/>
<dbReference type="EMBL" id="JAPZBT010000001">
    <property type="protein sequence ID" value="KAJ5385356.1"/>
    <property type="molecule type" value="Genomic_DNA"/>
</dbReference>
<dbReference type="AlphaFoldDB" id="A0A9W9SVN1"/>
<feature type="region of interest" description="Disordered" evidence="1">
    <location>
        <begin position="44"/>
        <end position="71"/>
    </location>
</feature>
<organism evidence="2 3">
    <name type="scientific">Penicillium concentricum</name>
    <dbReference type="NCBI Taxonomy" id="293559"/>
    <lineage>
        <taxon>Eukaryota</taxon>
        <taxon>Fungi</taxon>
        <taxon>Dikarya</taxon>
        <taxon>Ascomycota</taxon>
        <taxon>Pezizomycotina</taxon>
        <taxon>Eurotiomycetes</taxon>
        <taxon>Eurotiomycetidae</taxon>
        <taxon>Eurotiales</taxon>
        <taxon>Aspergillaceae</taxon>
        <taxon>Penicillium</taxon>
    </lineage>
</organism>
<evidence type="ECO:0000313" key="2">
    <source>
        <dbReference type="EMBL" id="KAJ5385356.1"/>
    </source>
</evidence>
<dbReference type="RefSeq" id="XP_056585132.1">
    <property type="nucleotide sequence ID" value="XM_056720997.1"/>
</dbReference>
<protein>
    <submittedName>
        <fullName evidence="2">Uncharacterized protein</fullName>
    </submittedName>
</protein>
<gene>
    <name evidence="2" type="ORF">N7517_003267</name>
</gene>
<accession>A0A9W9SVN1</accession>
<comment type="caution">
    <text evidence="2">The sequence shown here is derived from an EMBL/GenBank/DDBJ whole genome shotgun (WGS) entry which is preliminary data.</text>
</comment>
<reference evidence="2" key="2">
    <citation type="journal article" date="2023" name="IMA Fungus">
        <title>Comparative genomic study of the Penicillium genus elucidates a diverse pangenome and 15 lateral gene transfer events.</title>
        <authorList>
            <person name="Petersen C."/>
            <person name="Sorensen T."/>
            <person name="Nielsen M.R."/>
            <person name="Sondergaard T.E."/>
            <person name="Sorensen J.L."/>
            <person name="Fitzpatrick D.A."/>
            <person name="Frisvad J.C."/>
            <person name="Nielsen K.L."/>
        </authorList>
    </citation>
    <scope>NUCLEOTIDE SEQUENCE</scope>
    <source>
        <strain evidence="2">IBT 3081</strain>
    </source>
</reference>